<dbReference type="EMBL" id="MU842843">
    <property type="protein sequence ID" value="KAK2031150.1"/>
    <property type="molecule type" value="Genomic_DNA"/>
</dbReference>
<feature type="region of interest" description="Disordered" evidence="1">
    <location>
        <begin position="1"/>
        <end position="42"/>
    </location>
</feature>
<dbReference type="Proteomes" id="UP001232148">
    <property type="component" value="Unassembled WGS sequence"/>
</dbReference>
<evidence type="ECO:0000313" key="2">
    <source>
        <dbReference type="EMBL" id="KAK2031150.1"/>
    </source>
</evidence>
<feature type="region of interest" description="Disordered" evidence="1">
    <location>
        <begin position="66"/>
        <end position="109"/>
    </location>
</feature>
<feature type="compositionally biased region" description="Polar residues" evidence="1">
    <location>
        <begin position="24"/>
        <end position="33"/>
    </location>
</feature>
<keyword evidence="3" id="KW-1185">Reference proteome</keyword>
<comment type="caution">
    <text evidence="2">The sequence shown here is derived from an EMBL/GenBank/DDBJ whole genome shotgun (WGS) entry which is preliminary data.</text>
</comment>
<feature type="compositionally biased region" description="Polar residues" evidence="1">
    <location>
        <begin position="66"/>
        <end position="76"/>
    </location>
</feature>
<gene>
    <name evidence="2" type="ORF">LX32DRAFT_637477</name>
</gene>
<organism evidence="2 3">
    <name type="scientific">Colletotrichum zoysiae</name>
    <dbReference type="NCBI Taxonomy" id="1216348"/>
    <lineage>
        <taxon>Eukaryota</taxon>
        <taxon>Fungi</taxon>
        <taxon>Dikarya</taxon>
        <taxon>Ascomycota</taxon>
        <taxon>Pezizomycotina</taxon>
        <taxon>Sordariomycetes</taxon>
        <taxon>Hypocreomycetidae</taxon>
        <taxon>Glomerellales</taxon>
        <taxon>Glomerellaceae</taxon>
        <taxon>Colletotrichum</taxon>
        <taxon>Colletotrichum graminicola species complex</taxon>
    </lineage>
</organism>
<evidence type="ECO:0000313" key="3">
    <source>
        <dbReference type="Proteomes" id="UP001232148"/>
    </source>
</evidence>
<feature type="compositionally biased region" description="Basic and acidic residues" evidence="1">
    <location>
        <begin position="80"/>
        <end position="89"/>
    </location>
</feature>
<reference evidence="2" key="1">
    <citation type="submission" date="2021-06" db="EMBL/GenBank/DDBJ databases">
        <title>Comparative genomics, transcriptomics and evolutionary studies reveal genomic signatures of adaptation to plant cell wall in hemibiotrophic fungi.</title>
        <authorList>
            <consortium name="DOE Joint Genome Institute"/>
            <person name="Baroncelli R."/>
            <person name="Diaz J.F."/>
            <person name="Benocci T."/>
            <person name="Peng M."/>
            <person name="Battaglia E."/>
            <person name="Haridas S."/>
            <person name="Andreopoulos W."/>
            <person name="Labutti K."/>
            <person name="Pangilinan J."/>
            <person name="Floch G.L."/>
            <person name="Makela M.R."/>
            <person name="Henrissat B."/>
            <person name="Grigoriev I.V."/>
            <person name="Crouch J.A."/>
            <person name="De Vries R.P."/>
            <person name="Sukno S.A."/>
            <person name="Thon M.R."/>
        </authorList>
    </citation>
    <scope>NUCLEOTIDE SEQUENCE</scope>
    <source>
        <strain evidence="2">MAFF235873</strain>
    </source>
</reference>
<proteinExistence type="predicted"/>
<name>A0AAD9HLE9_9PEZI</name>
<sequence length="109" mass="11414">MQQSPLSLPGRSLESGIVTPARPATSTSGTAQPSRLRVKHGDSTFRSNITLTGDASAIQGNKITGITQGGVNQEGSEFSGDMRAEDKGRVSQGNQITAEKADWEQAVAQ</sequence>
<protein>
    <submittedName>
        <fullName evidence="2">Uncharacterized protein</fullName>
    </submittedName>
</protein>
<evidence type="ECO:0000256" key="1">
    <source>
        <dbReference type="SAM" id="MobiDB-lite"/>
    </source>
</evidence>
<accession>A0AAD9HLE9</accession>
<dbReference type="AlphaFoldDB" id="A0AAD9HLE9"/>